<dbReference type="Gene3D" id="3.20.20.300">
    <property type="entry name" value="Glycoside hydrolase, family 3, N-terminal domain"/>
    <property type="match status" value="1"/>
</dbReference>
<dbReference type="GO" id="GO:0005975">
    <property type="term" value="P:carbohydrate metabolic process"/>
    <property type="evidence" value="ECO:0007669"/>
    <property type="project" value="InterPro"/>
</dbReference>
<organism evidence="6 7">
    <name type="scientific">Dysgonomonas macrotermitis</name>
    <dbReference type="NCBI Taxonomy" id="1346286"/>
    <lineage>
        <taxon>Bacteria</taxon>
        <taxon>Pseudomonadati</taxon>
        <taxon>Bacteroidota</taxon>
        <taxon>Bacteroidia</taxon>
        <taxon>Bacteroidales</taxon>
        <taxon>Dysgonomonadaceae</taxon>
        <taxon>Dysgonomonas</taxon>
    </lineage>
</organism>
<dbReference type="InterPro" id="IPR001764">
    <property type="entry name" value="Glyco_hydro_3_N"/>
</dbReference>
<dbReference type="SUPFAM" id="SSF52279">
    <property type="entry name" value="Beta-D-glucan exohydrolase, C-terminal domain"/>
    <property type="match status" value="1"/>
</dbReference>
<dbReference type="InterPro" id="IPR017853">
    <property type="entry name" value="GH"/>
</dbReference>
<comment type="similarity">
    <text evidence="1 4">Belongs to the glycosyl hydrolase 3 family.</text>
</comment>
<dbReference type="InterPro" id="IPR002772">
    <property type="entry name" value="Glyco_hydro_3_C"/>
</dbReference>
<dbReference type="SMART" id="SM01217">
    <property type="entry name" value="Fn3_like"/>
    <property type="match status" value="1"/>
</dbReference>
<sequence>MHLRGTPKPGFRVPFYSNKLMKFLNKLKITSILALSATINVSAQAPAKITVDNMSFADLNKNGKLEPYEDTRLPNNQRVSDLMKRLTIDDKLNLVLGIGMIGFDMLKGFDAINPIVEAKDFMVPGAAGSTMPLLKYGLPAVIMTDGPAGVRINPNRQNTSDTFFATGFPAGSSIASTWDVALVEAVGNALGNETREYGSDIQLGPALNIMRNPLCGRNYEYYSEDPVVSGKIAAAMTLGIQSNDVGVSLKHYAANNSERNRMGINVHVSPRTLREIYLRGFEIAVKESDPKTIMSSYNMINGKYTSADYDLLTTILRDEWGFKGLVMTDWFGGYSDVSNLFNSTLSGEDFAKNYTSEQIKAGNDLLMPGIRPQLQNLKDDLKSGKITEQEIDICVRRVLDMVFDSHKMKDYKYSDKPDLKAHAELTRKAASEGMVLLENKNKALPFTTDINKLAVFGSLSYKFISGGTGSGHVNKAYTVSLIEGLTKAGYTLDKKVNDVYVPFVAKEEAKQKAIDNGLTLLPLFPQPVLKESLIAESAKNNDLAVITIGRSSGELDDRPLDGDFYLTKEELALLDQVSAAFHVQGKKVVVVINVGAVIEMSSWKDKVDAILLAWLPGQEAGNSVADVLSGKVNPSGKLAMTIPAKYEDLSTADNFQGLPIEKPTDVTYSEGIYIGYRYFDTKKIEPAYPFGYGLSYTTFEYSNIKVSDKEFGNEIFVTVDIKNTGSIAGKEVVQLYMSAPKTGIDKPEKELKAFAKTRPLNPGESQTLFFKLNPKDLASFNENVSAWVADKGTYSILIGSSSRNISQKASFDLSAKRIVEKVNNVMSPDIKFIDLRP</sequence>
<dbReference type="PROSITE" id="PS00775">
    <property type="entry name" value="GLYCOSYL_HYDROL_F3"/>
    <property type="match status" value="1"/>
</dbReference>
<dbReference type="InterPro" id="IPR050288">
    <property type="entry name" value="Cellulose_deg_GH3"/>
</dbReference>
<dbReference type="InterPro" id="IPR036881">
    <property type="entry name" value="Glyco_hydro_3_C_sf"/>
</dbReference>
<dbReference type="Pfam" id="PF14310">
    <property type="entry name" value="Fn3-like"/>
    <property type="match status" value="1"/>
</dbReference>
<dbReference type="PRINTS" id="PR00133">
    <property type="entry name" value="GLHYDRLASE3"/>
</dbReference>
<proteinExistence type="inferred from homology"/>
<dbReference type="PANTHER" id="PTHR42715">
    <property type="entry name" value="BETA-GLUCOSIDASE"/>
    <property type="match status" value="1"/>
</dbReference>
<evidence type="ECO:0000256" key="4">
    <source>
        <dbReference type="RuleBase" id="RU361161"/>
    </source>
</evidence>
<evidence type="ECO:0000256" key="2">
    <source>
        <dbReference type="ARBA" id="ARBA00022801"/>
    </source>
</evidence>
<dbReference type="InterPro" id="IPR026891">
    <property type="entry name" value="Fn3-like"/>
</dbReference>
<dbReference type="PANTHER" id="PTHR42715:SF10">
    <property type="entry name" value="BETA-GLUCOSIDASE"/>
    <property type="match status" value="1"/>
</dbReference>
<dbReference type="STRING" id="1346286.SAMN05444362_101133"/>
<keyword evidence="2 4" id="KW-0378">Hydrolase</keyword>
<keyword evidence="7" id="KW-1185">Reference proteome</keyword>
<evidence type="ECO:0000256" key="3">
    <source>
        <dbReference type="ARBA" id="ARBA00023277"/>
    </source>
</evidence>
<keyword evidence="3" id="KW-0119">Carbohydrate metabolism</keyword>
<evidence type="ECO:0000256" key="1">
    <source>
        <dbReference type="ARBA" id="ARBA00005336"/>
    </source>
</evidence>
<keyword evidence="4" id="KW-0326">Glycosidase</keyword>
<evidence type="ECO:0000313" key="6">
    <source>
        <dbReference type="EMBL" id="SHE34841.1"/>
    </source>
</evidence>
<dbReference type="FunFam" id="2.60.40.10:FF:000495">
    <property type="entry name" value="Periplasmic beta-glucosidase"/>
    <property type="match status" value="1"/>
</dbReference>
<dbReference type="Pfam" id="PF01915">
    <property type="entry name" value="Glyco_hydro_3_C"/>
    <property type="match status" value="1"/>
</dbReference>
<dbReference type="GO" id="GO:0008422">
    <property type="term" value="F:beta-glucosidase activity"/>
    <property type="evidence" value="ECO:0007669"/>
    <property type="project" value="UniProtKB-ARBA"/>
</dbReference>
<dbReference type="InterPro" id="IPR019800">
    <property type="entry name" value="Glyco_hydro_3_AS"/>
</dbReference>
<dbReference type="InterPro" id="IPR036962">
    <property type="entry name" value="Glyco_hydro_3_N_sf"/>
</dbReference>
<dbReference type="Pfam" id="PF00933">
    <property type="entry name" value="Glyco_hydro_3"/>
    <property type="match status" value="1"/>
</dbReference>
<dbReference type="SUPFAM" id="SSF51445">
    <property type="entry name" value="(Trans)glycosidases"/>
    <property type="match status" value="1"/>
</dbReference>
<evidence type="ECO:0000259" key="5">
    <source>
        <dbReference type="SMART" id="SM01217"/>
    </source>
</evidence>
<evidence type="ECO:0000313" key="7">
    <source>
        <dbReference type="Proteomes" id="UP000184480"/>
    </source>
</evidence>
<dbReference type="Gene3D" id="2.60.40.10">
    <property type="entry name" value="Immunoglobulins"/>
    <property type="match status" value="1"/>
</dbReference>
<reference evidence="7" key="1">
    <citation type="submission" date="2016-11" db="EMBL/GenBank/DDBJ databases">
        <authorList>
            <person name="Varghese N."/>
            <person name="Submissions S."/>
        </authorList>
    </citation>
    <scope>NUCLEOTIDE SEQUENCE [LARGE SCALE GENOMIC DNA]</scope>
    <source>
        <strain evidence="7">DSM 27370</strain>
    </source>
</reference>
<dbReference type="Gene3D" id="3.40.50.1700">
    <property type="entry name" value="Glycoside hydrolase family 3 C-terminal domain"/>
    <property type="match status" value="1"/>
</dbReference>
<dbReference type="AlphaFoldDB" id="A0A1M4SRP4"/>
<name>A0A1M4SRP4_9BACT</name>
<dbReference type="InterPro" id="IPR013783">
    <property type="entry name" value="Ig-like_fold"/>
</dbReference>
<feature type="domain" description="Fibronectin type III-like" evidence="5">
    <location>
        <begin position="731"/>
        <end position="802"/>
    </location>
</feature>
<gene>
    <name evidence="6" type="ORF">SAMN05444362_101133</name>
</gene>
<protein>
    <submittedName>
        <fullName evidence="6">Beta-glucosidase</fullName>
    </submittedName>
</protein>
<accession>A0A1M4SRP4</accession>
<dbReference type="EMBL" id="FQUC01000001">
    <property type="protein sequence ID" value="SHE34841.1"/>
    <property type="molecule type" value="Genomic_DNA"/>
</dbReference>
<dbReference type="Proteomes" id="UP000184480">
    <property type="component" value="Unassembled WGS sequence"/>
</dbReference>